<dbReference type="EMBL" id="BK014919">
    <property type="protein sequence ID" value="DAD82433.1"/>
    <property type="molecule type" value="Genomic_DNA"/>
</dbReference>
<proteinExistence type="predicted"/>
<reference evidence="1" key="1">
    <citation type="journal article" date="2021" name="Proc. Natl. Acad. Sci. U.S.A.">
        <title>A Catalog of Tens of Thousands of Viruses from Human Metagenomes Reveals Hidden Associations with Chronic Diseases.</title>
        <authorList>
            <person name="Tisza M.J."/>
            <person name="Buck C.B."/>
        </authorList>
    </citation>
    <scope>NUCLEOTIDE SEQUENCE</scope>
    <source>
        <strain evidence="1">CtHMI2</strain>
    </source>
</reference>
<evidence type="ECO:0000313" key="1">
    <source>
        <dbReference type="EMBL" id="DAD82433.1"/>
    </source>
</evidence>
<accession>A0A8S5MJ71</accession>
<name>A0A8S5MJ71_9CAUD</name>
<organism evidence="1">
    <name type="scientific">Siphoviridae sp. ctHMI2</name>
    <dbReference type="NCBI Taxonomy" id="2826231"/>
    <lineage>
        <taxon>Viruses</taxon>
        <taxon>Duplodnaviria</taxon>
        <taxon>Heunggongvirae</taxon>
        <taxon>Uroviricota</taxon>
        <taxon>Caudoviricetes</taxon>
    </lineage>
</organism>
<sequence length="284" mass="33252">MIQNNNTSVLPWYTSIEQQNHRKSYAYGRIYPLFAPADRLLPFQIIRKTRENNVTSVVMYDKTGQQIADIISNMINTGLQVVRFQSLGYDVILYPAILPMPLNQLDGIYYLRLSDGVQTWYSEMFTVVQDVSGYLRIDWWDIENLVFDAGQIVYRNPTFKNILYLCTELGKPDYEFEEDGEERDGYFFPEKQISVKTFKCTILAPEYLCDVMRFIRMADYIHITDKYGREYYCDTFLITPKWQTQGDLASVEIEFKTATVVKKIGQLVEPISGDFNNDFNNDFQ</sequence>
<protein>
    <submittedName>
        <fullName evidence="1">Uncharacterized protein</fullName>
    </submittedName>
</protein>